<feature type="compositionally biased region" description="Polar residues" evidence="1">
    <location>
        <begin position="413"/>
        <end position="425"/>
    </location>
</feature>
<feature type="compositionally biased region" description="Low complexity" evidence="1">
    <location>
        <begin position="197"/>
        <end position="211"/>
    </location>
</feature>
<gene>
    <name evidence="2" type="ORF">BGZ95_010241</name>
</gene>
<feature type="region of interest" description="Disordered" evidence="1">
    <location>
        <begin position="389"/>
        <end position="425"/>
    </location>
</feature>
<dbReference type="Proteomes" id="UP001194580">
    <property type="component" value="Unassembled WGS sequence"/>
</dbReference>
<feature type="compositionally biased region" description="Basic and acidic residues" evidence="1">
    <location>
        <begin position="284"/>
        <end position="293"/>
    </location>
</feature>
<protein>
    <submittedName>
        <fullName evidence="2">Uncharacterized protein</fullName>
    </submittedName>
</protein>
<accession>A0AAD4DC91</accession>
<reference evidence="2" key="1">
    <citation type="journal article" date="2020" name="Fungal Divers.">
        <title>Resolving the Mortierellaceae phylogeny through synthesis of multi-gene phylogenetics and phylogenomics.</title>
        <authorList>
            <person name="Vandepol N."/>
            <person name="Liber J."/>
            <person name="Desiro A."/>
            <person name="Na H."/>
            <person name="Kennedy M."/>
            <person name="Barry K."/>
            <person name="Grigoriev I.V."/>
            <person name="Miller A.N."/>
            <person name="O'Donnell K."/>
            <person name="Stajich J.E."/>
            <person name="Bonito G."/>
        </authorList>
    </citation>
    <scope>NUCLEOTIDE SEQUENCE</scope>
    <source>
        <strain evidence="2">NRRL 28262</strain>
    </source>
</reference>
<proteinExistence type="predicted"/>
<evidence type="ECO:0000313" key="2">
    <source>
        <dbReference type="EMBL" id="KAG0273972.1"/>
    </source>
</evidence>
<name>A0AAD4DC91_9FUNG</name>
<feature type="region of interest" description="Disordered" evidence="1">
    <location>
        <begin position="330"/>
        <end position="373"/>
    </location>
</feature>
<feature type="compositionally biased region" description="Basic and acidic residues" evidence="1">
    <location>
        <begin position="50"/>
        <end position="67"/>
    </location>
</feature>
<feature type="compositionally biased region" description="Gly residues" evidence="1">
    <location>
        <begin position="135"/>
        <end position="147"/>
    </location>
</feature>
<evidence type="ECO:0000313" key="3">
    <source>
        <dbReference type="Proteomes" id="UP001194580"/>
    </source>
</evidence>
<feature type="compositionally biased region" description="Polar residues" evidence="1">
    <location>
        <begin position="355"/>
        <end position="367"/>
    </location>
</feature>
<feature type="region of interest" description="Disordered" evidence="1">
    <location>
        <begin position="1"/>
        <end position="315"/>
    </location>
</feature>
<organism evidence="2 3">
    <name type="scientific">Linnemannia exigua</name>
    <dbReference type="NCBI Taxonomy" id="604196"/>
    <lineage>
        <taxon>Eukaryota</taxon>
        <taxon>Fungi</taxon>
        <taxon>Fungi incertae sedis</taxon>
        <taxon>Mucoromycota</taxon>
        <taxon>Mortierellomycotina</taxon>
        <taxon>Mortierellomycetes</taxon>
        <taxon>Mortierellales</taxon>
        <taxon>Mortierellaceae</taxon>
        <taxon>Linnemannia</taxon>
    </lineage>
</organism>
<feature type="compositionally biased region" description="Basic and acidic residues" evidence="1">
    <location>
        <begin position="248"/>
        <end position="263"/>
    </location>
</feature>
<feature type="compositionally biased region" description="Low complexity" evidence="1">
    <location>
        <begin position="266"/>
        <end position="281"/>
    </location>
</feature>
<feature type="compositionally biased region" description="Low complexity" evidence="1">
    <location>
        <begin position="103"/>
        <end position="123"/>
    </location>
</feature>
<dbReference type="EMBL" id="JAAAIL010000670">
    <property type="protein sequence ID" value="KAG0273972.1"/>
    <property type="molecule type" value="Genomic_DNA"/>
</dbReference>
<comment type="caution">
    <text evidence="2">The sequence shown here is derived from an EMBL/GenBank/DDBJ whole genome shotgun (WGS) entry which is preliminary data.</text>
</comment>
<evidence type="ECO:0000256" key="1">
    <source>
        <dbReference type="SAM" id="MobiDB-lite"/>
    </source>
</evidence>
<dbReference type="AlphaFoldDB" id="A0AAD4DC91"/>
<feature type="compositionally biased region" description="Polar residues" evidence="1">
    <location>
        <begin position="164"/>
        <end position="178"/>
    </location>
</feature>
<sequence length="425" mass="45208">MVGSSRYNGPGAALRGQPRVPRQRSRPGDDSSVNGNDYPIDSSPSVVGADRQRGATDMPDSGHRRQWSDTSSLQGGPLPPRHNQPYPGSNNYQSPYMGPSTGSPVSPAPRSSSPSSSSAYFPSQNAYGNSSRQQGYGGGPGASGGPPGQYSSYSQGGGNGPRSGASNGYNSHYDQSPMMSPGSPDSWRSPPSGPRGYTPQTQYTPSTQYQSQRDDYSRSRGGYPQESDSDDYYSRQGGSVVSGYSAGPRHDQGPGRYQEDRGRALSYSTSIASNTSSVLAARRARNERNERNQRQNNAQADEWLTSPTGTENDTEILPWSDDEAIVTKAIRSPPTGYSNEKNLPPIPRGGAAQAPPQQTRDYSNKPTTGRKMDSDMIKVEVGGATTVIPTTDAGNGINFIKNVNPPSSPPINHYNTPAQGQTGAS</sequence>
<feature type="non-terminal residue" evidence="2">
    <location>
        <position position="425"/>
    </location>
</feature>
<keyword evidence="3" id="KW-1185">Reference proteome</keyword>